<feature type="compositionally biased region" description="Polar residues" evidence="1">
    <location>
        <begin position="97"/>
        <end position="119"/>
    </location>
</feature>
<feature type="compositionally biased region" description="Polar residues" evidence="1">
    <location>
        <begin position="483"/>
        <end position="498"/>
    </location>
</feature>
<dbReference type="GeneID" id="10537551"/>
<feature type="compositionally biased region" description="Polar residues" evidence="1">
    <location>
        <begin position="248"/>
        <end position="274"/>
    </location>
</feature>
<evidence type="ECO:0000256" key="1">
    <source>
        <dbReference type="SAM" id="MobiDB-lite"/>
    </source>
</evidence>
<feature type="compositionally biased region" description="Basic and acidic residues" evidence="1">
    <location>
        <begin position="148"/>
        <end position="163"/>
    </location>
</feature>
<feature type="compositionally biased region" description="Low complexity" evidence="1">
    <location>
        <begin position="499"/>
        <end position="511"/>
    </location>
</feature>
<evidence type="ECO:0000313" key="3">
    <source>
        <dbReference type="Proteomes" id="UP000008783"/>
    </source>
</evidence>
<keyword evidence="3" id="KW-1185">Reference proteome</keyword>
<feature type="region of interest" description="Disordered" evidence="1">
    <location>
        <begin position="635"/>
        <end position="659"/>
    </location>
</feature>
<organism evidence="2 3">
    <name type="scientific">Puccinia graminis f. sp. tritici (strain CRL 75-36-700-3 / race SCCL)</name>
    <name type="common">Black stem rust fungus</name>
    <dbReference type="NCBI Taxonomy" id="418459"/>
    <lineage>
        <taxon>Eukaryota</taxon>
        <taxon>Fungi</taxon>
        <taxon>Dikarya</taxon>
        <taxon>Basidiomycota</taxon>
        <taxon>Pucciniomycotina</taxon>
        <taxon>Pucciniomycetes</taxon>
        <taxon>Pucciniales</taxon>
        <taxon>Pucciniaceae</taxon>
        <taxon>Puccinia</taxon>
    </lineage>
</organism>
<feature type="compositionally biased region" description="Basic residues" evidence="1">
    <location>
        <begin position="572"/>
        <end position="582"/>
    </location>
</feature>
<reference key="1">
    <citation type="submission" date="2007-01" db="EMBL/GenBank/DDBJ databases">
        <title>The Genome Sequence of Puccinia graminis f. sp. tritici Strain CRL 75-36-700-3.</title>
        <authorList>
            <consortium name="The Broad Institute Genome Sequencing Platform"/>
            <person name="Birren B."/>
            <person name="Lander E."/>
            <person name="Galagan J."/>
            <person name="Nusbaum C."/>
            <person name="Devon K."/>
            <person name="Cuomo C."/>
            <person name="Jaffe D."/>
            <person name="Butler J."/>
            <person name="Alvarez P."/>
            <person name="Gnerre S."/>
            <person name="Grabherr M."/>
            <person name="Mauceli E."/>
            <person name="Brockman W."/>
            <person name="Young S."/>
            <person name="LaButti K."/>
            <person name="Sykes S."/>
            <person name="DeCaprio D."/>
            <person name="Crawford M."/>
            <person name="Koehrsen M."/>
            <person name="Engels R."/>
            <person name="Montgomery P."/>
            <person name="Pearson M."/>
            <person name="Howarth C."/>
            <person name="Larson L."/>
            <person name="White J."/>
            <person name="Zeng Q."/>
            <person name="Kodira C."/>
            <person name="Yandava C."/>
            <person name="Alvarado L."/>
            <person name="O'Leary S."/>
            <person name="Szabo L."/>
            <person name="Dean R."/>
            <person name="Schein J."/>
        </authorList>
    </citation>
    <scope>NUCLEOTIDE SEQUENCE</scope>
    <source>
        <strain>CRL 75-36-700-3</strain>
    </source>
</reference>
<dbReference type="InParanoid" id="E3JYQ0"/>
<dbReference type="Proteomes" id="UP000008783">
    <property type="component" value="Unassembled WGS sequence"/>
</dbReference>
<dbReference type="KEGG" id="pgr:PGTG_03131"/>
<feature type="compositionally biased region" description="Basic and acidic residues" evidence="1">
    <location>
        <begin position="595"/>
        <end position="605"/>
    </location>
</feature>
<name>E3JYQ0_PUCGT</name>
<evidence type="ECO:0000313" key="2">
    <source>
        <dbReference type="EMBL" id="EFP77175.2"/>
    </source>
</evidence>
<reference evidence="3" key="2">
    <citation type="journal article" date="2011" name="Proc. Natl. Acad. Sci. U.S.A.">
        <title>Obligate biotrophy features unraveled by the genomic analysis of rust fungi.</title>
        <authorList>
            <person name="Duplessis S."/>
            <person name="Cuomo C.A."/>
            <person name="Lin Y.-C."/>
            <person name="Aerts A."/>
            <person name="Tisserant E."/>
            <person name="Veneault-Fourrey C."/>
            <person name="Joly D.L."/>
            <person name="Hacquard S."/>
            <person name="Amselem J."/>
            <person name="Cantarel B.L."/>
            <person name="Chiu R."/>
            <person name="Coutinho P.M."/>
            <person name="Feau N."/>
            <person name="Field M."/>
            <person name="Frey P."/>
            <person name="Gelhaye E."/>
            <person name="Goldberg J."/>
            <person name="Grabherr M.G."/>
            <person name="Kodira C.D."/>
            <person name="Kohler A."/>
            <person name="Kuees U."/>
            <person name="Lindquist E.A."/>
            <person name="Lucas S.M."/>
            <person name="Mago R."/>
            <person name="Mauceli E."/>
            <person name="Morin E."/>
            <person name="Murat C."/>
            <person name="Pangilinan J.L."/>
            <person name="Park R."/>
            <person name="Pearson M."/>
            <person name="Quesneville H."/>
            <person name="Rouhier N."/>
            <person name="Sakthikumar S."/>
            <person name="Salamov A.A."/>
            <person name="Schmutz J."/>
            <person name="Selles B."/>
            <person name="Shapiro H."/>
            <person name="Tanguay P."/>
            <person name="Tuskan G.A."/>
            <person name="Henrissat B."/>
            <person name="Van de Peer Y."/>
            <person name="Rouze P."/>
            <person name="Ellis J.G."/>
            <person name="Dodds P.N."/>
            <person name="Schein J.E."/>
            <person name="Zhong S."/>
            <person name="Hamelin R.C."/>
            <person name="Grigoriev I.V."/>
            <person name="Szabo L.J."/>
            <person name="Martin F."/>
        </authorList>
    </citation>
    <scope>NUCLEOTIDE SEQUENCE [LARGE SCALE GENOMIC DNA]</scope>
    <source>
        <strain evidence="3">CRL 75-36-700-3 / race SCCL</strain>
    </source>
</reference>
<feature type="region of interest" description="Disordered" evidence="1">
    <location>
        <begin position="548"/>
        <end position="618"/>
    </location>
</feature>
<accession>E3JYQ0</accession>
<dbReference type="HOGENOM" id="CLU_030899_0_0_1"/>
<dbReference type="RefSeq" id="XP_003321594.2">
    <property type="nucleotide sequence ID" value="XM_003321546.2"/>
</dbReference>
<dbReference type="EMBL" id="DS178267">
    <property type="protein sequence ID" value="EFP77175.2"/>
    <property type="molecule type" value="Genomic_DNA"/>
</dbReference>
<feature type="region of interest" description="Disordered" evidence="1">
    <location>
        <begin position="295"/>
        <end position="348"/>
    </location>
</feature>
<feature type="compositionally biased region" description="Polar residues" evidence="1">
    <location>
        <begin position="334"/>
        <end position="347"/>
    </location>
</feature>
<protein>
    <submittedName>
        <fullName evidence="2">Uncharacterized protein</fullName>
    </submittedName>
</protein>
<dbReference type="VEuPathDB" id="FungiDB:PGTG_03131"/>
<proteinExistence type="predicted"/>
<dbReference type="OrthoDB" id="10410309at2759"/>
<feature type="region of interest" description="Disordered" evidence="1">
    <location>
        <begin position="243"/>
        <end position="283"/>
    </location>
</feature>
<sequence>MYIYHALNILTLSPKEKCNNKGTAPVPAAELTPALSGTVKLIRSGTVTLIPQLSLIFIRSQSLHNQQPLPTPPLIIQSQRFEVARLSSSIRFPVLSATSQPQTTPAVKTYSEAVSASEGTRSEPSKPVKAAPRKPKKQYTSPEVVPTKWDHESDSSAKKDKPHSPSAPVTESAKTVAKKTANPAKAEKSKAKKSPQPDNSPSEETNKKKTNKSNDPLPNVDPFKSKEKVSKLIDKDSISHLTFKKVNQHPQNDIGTASVSKPITTTTSDQSSQIVKPPPSVNSVSKAAKTLLNGPKTFKEPVNRSTQKNLDNYFVPQGRTVRSVSSRSSDHPCDSTTSDSVTPSNGSDLDIITGATTQLWSRPKTLPAPLEEDILLKYPPAHHPLLQAVKLNREYYRKAERTKDESMKVVALRAAAGLQKDLSVSINLEEFKNLFQWDPMSEFDGYLNTQKGRRFLRERGTEVTPTPPPEVLMQPPEAERSHAQPQDQPTEHQPQTQMYYHPNGYYYPYQPMNQPPQNQCWPQQGYNQDYSTYQQGYYPPQQWVNNQTAQAEPPIPPPQTRKKESDQAPKSNRSRPNNRKAKGPNWIPPPTLKRAPRDSWEANARERRRRSHQLSIHQEMIRLNRTTQAQFQALKAMRNQNAGGENRRQSREGAQTPKN</sequence>
<gene>
    <name evidence="2" type="ORF">PGTG_03131</name>
</gene>
<feature type="region of interest" description="Disordered" evidence="1">
    <location>
        <begin position="458"/>
        <end position="511"/>
    </location>
</feature>
<feature type="region of interest" description="Disordered" evidence="1">
    <location>
        <begin position="97"/>
        <end position="228"/>
    </location>
</feature>
<dbReference type="AlphaFoldDB" id="E3JYQ0"/>